<evidence type="ECO:0000256" key="2">
    <source>
        <dbReference type="ARBA" id="ARBA00022723"/>
    </source>
</evidence>
<reference evidence="6" key="1">
    <citation type="journal article" date="2014" name="Int. J. Syst. Evol. Microbiol.">
        <title>Complete genome sequence of Corynebacterium casei LMG S-19264T (=DSM 44701T), isolated from a smear-ripened cheese.</title>
        <authorList>
            <consortium name="US DOE Joint Genome Institute (JGI-PGF)"/>
            <person name="Walter F."/>
            <person name="Albersmeier A."/>
            <person name="Kalinowski J."/>
            <person name="Ruckert C."/>
        </authorList>
    </citation>
    <scope>NUCLEOTIDE SEQUENCE</scope>
    <source>
        <strain evidence="6">NBRC 108769</strain>
    </source>
</reference>
<organism evidence="6 7">
    <name type="scientific">Portibacter lacus</name>
    <dbReference type="NCBI Taxonomy" id="1099794"/>
    <lineage>
        <taxon>Bacteria</taxon>
        <taxon>Pseudomonadati</taxon>
        <taxon>Bacteroidota</taxon>
        <taxon>Saprospiria</taxon>
        <taxon>Saprospirales</taxon>
        <taxon>Haliscomenobacteraceae</taxon>
        <taxon>Portibacter</taxon>
    </lineage>
</organism>
<keyword evidence="7" id="KW-1185">Reference proteome</keyword>
<accession>A0AA37WG97</accession>
<reference evidence="6" key="2">
    <citation type="submission" date="2023-01" db="EMBL/GenBank/DDBJ databases">
        <title>Draft genome sequence of Portibacter lacus strain NBRC 108769.</title>
        <authorList>
            <person name="Sun Q."/>
            <person name="Mori K."/>
        </authorList>
    </citation>
    <scope>NUCLEOTIDE SEQUENCE</scope>
    <source>
        <strain evidence="6">NBRC 108769</strain>
    </source>
</reference>
<dbReference type="InterPro" id="IPR050738">
    <property type="entry name" value="Sulfatase"/>
</dbReference>
<dbReference type="GO" id="GO:0046872">
    <property type="term" value="F:metal ion binding"/>
    <property type="evidence" value="ECO:0007669"/>
    <property type="project" value="UniProtKB-KW"/>
</dbReference>
<evidence type="ECO:0000256" key="4">
    <source>
        <dbReference type="ARBA" id="ARBA00022837"/>
    </source>
</evidence>
<comment type="similarity">
    <text evidence="1">Belongs to the sulfatase family.</text>
</comment>
<dbReference type="Gene3D" id="3.30.1120.10">
    <property type="match status" value="1"/>
</dbReference>
<dbReference type="Proteomes" id="UP001156666">
    <property type="component" value="Unassembled WGS sequence"/>
</dbReference>
<evidence type="ECO:0000313" key="6">
    <source>
        <dbReference type="EMBL" id="GLR19618.1"/>
    </source>
</evidence>
<dbReference type="SUPFAM" id="SSF53649">
    <property type="entry name" value="Alkaline phosphatase-like"/>
    <property type="match status" value="1"/>
</dbReference>
<dbReference type="InterPro" id="IPR017850">
    <property type="entry name" value="Alkaline_phosphatase_core_sf"/>
</dbReference>
<dbReference type="Pfam" id="PF00884">
    <property type="entry name" value="Sulfatase"/>
    <property type="match status" value="1"/>
</dbReference>
<keyword evidence="3" id="KW-0378">Hydrolase</keyword>
<dbReference type="PANTHER" id="PTHR42693:SF33">
    <property type="entry name" value="ARYLSULFATASE"/>
    <property type="match status" value="1"/>
</dbReference>
<keyword evidence="2" id="KW-0479">Metal-binding</keyword>
<comment type="caution">
    <text evidence="6">The sequence shown here is derived from an EMBL/GenBank/DDBJ whole genome shotgun (WGS) entry which is preliminary data.</text>
</comment>
<protein>
    <recommendedName>
        <fullName evidence="5">Sulfatase N-terminal domain-containing protein</fullName>
    </recommendedName>
</protein>
<evidence type="ECO:0000256" key="3">
    <source>
        <dbReference type="ARBA" id="ARBA00022801"/>
    </source>
</evidence>
<evidence type="ECO:0000256" key="1">
    <source>
        <dbReference type="ARBA" id="ARBA00008779"/>
    </source>
</evidence>
<dbReference type="PANTHER" id="PTHR42693">
    <property type="entry name" value="ARYLSULFATASE FAMILY MEMBER"/>
    <property type="match status" value="1"/>
</dbReference>
<dbReference type="PROSITE" id="PS00149">
    <property type="entry name" value="SULFATASE_2"/>
    <property type="match status" value="1"/>
</dbReference>
<keyword evidence="4" id="KW-0106">Calcium</keyword>
<dbReference type="InterPro" id="IPR000917">
    <property type="entry name" value="Sulfatase_N"/>
</dbReference>
<evidence type="ECO:0000259" key="5">
    <source>
        <dbReference type="Pfam" id="PF00884"/>
    </source>
</evidence>
<dbReference type="AlphaFoldDB" id="A0AA37WG97"/>
<proteinExistence type="inferred from homology"/>
<dbReference type="PROSITE" id="PS00523">
    <property type="entry name" value="SULFATASE_1"/>
    <property type="match status" value="1"/>
</dbReference>
<dbReference type="InterPro" id="IPR024607">
    <property type="entry name" value="Sulfatase_CS"/>
</dbReference>
<dbReference type="Gene3D" id="3.40.720.10">
    <property type="entry name" value="Alkaline Phosphatase, subunit A"/>
    <property type="match status" value="1"/>
</dbReference>
<dbReference type="GO" id="GO:0004065">
    <property type="term" value="F:arylsulfatase activity"/>
    <property type="evidence" value="ECO:0007669"/>
    <property type="project" value="TreeGrafter"/>
</dbReference>
<name>A0AA37WG97_9BACT</name>
<dbReference type="EMBL" id="BSOH01000030">
    <property type="protein sequence ID" value="GLR19618.1"/>
    <property type="molecule type" value="Genomic_DNA"/>
</dbReference>
<evidence type="ECO:0000313" key="7">
    <source>
        <dbReference type="Proteomes" id="UP001156666"/>
    </source>
</evidence>
<gene>
    <name evidence="6" type="ORF">GCM10007940_42340</name>
</gene>
<sequence length="454" mass="51543">MNMKKLTFIIWGFIIKIGMLYLFLAPGQAFQNENRKPNVIIIYTDDQGTIDANCFGAKDLYTPNIDELAETGVRFTQFYAAAPVCSPSRAALLTGKTPLAAGLPGNASSQKGGKGLPAEQVTIAEKLKEHGYFTGHVGKWHLGYTPETMPNGQGFDYSFGHMGGCIDNYSHFFYWNGPNKHDLWENSEEVWMDGEYFQDLMSDKANSFLEQNKDTSFFLYYAINLPHYPLQGTDKWREHYKDMESPRDKYAAAVSTVDERIGELLAKLESLHLRDNTIIIFQSDHGHSVEDRTFGGGGSSGIYRGAKFSLFEGGIRVPAIISYPTALPQKVVRDQLCVNVDWFPTILDLADISYKEDTYEGKSIKNVITENTPTAHDVFWWYSGKDRWAVRKGDWKLLKNPRDPTQKTAIAESDSLFLVNILDHPRELENSAQQYPEKVKELQKEYNAWYAKQK</sequence>
<feature type="domain" description="Sulfatase N-terminal" evidence="5">
    <location>
        <begin position="37"/>
        <end position="352"/>
    </location>
</feature>